<gene>
    <name evidence="1" type="ORF">DNK47_01810</name>
</gene>
<protein>
    <submittedName>
        <fullName evidence="1">Uncharacterized protein</fullName>
    </submittedName>
</protein>
<dbReference type="EMBL" id="QKVO01000005">
    <property type="protein sequence ID" value="RAO95063.1"/>
    <property type="molecule type" value="Genomic_DNA"/>
</dbReference>
<dbReference type="Proteomes" id="UP000249762">
    <property type="component" value="Unassembled WGS sequence"/>
</dbReference>
<proteinExistence type="predicted"/>
<evidence type="ECO:0000313" key="2">
    <source>
        <dbReference type="Proteomes" id="UP000249762"/>
    </source>
</evidence>
<accession>A0A328PJ12</accession>
<reference evidence="2" key="1">
    <citation type="submission" date="2018-06" db="EMBL/GenBank/DDBJ databases">
        <authorList>
            <person name="Martinez Ocampo F."/>
            <person name="Quiroz Castaneda R.E."/>
            <person name="Rojas Lopez X."/>
        </authorList>
    </citation>
    <scope>NUCLEOTIDE SEQUENCE [LARGE SCALE GENOMIC DNA]</scope>
    <source>
        <strain evidence="2">INIFAP02</strain>
    </source>
</reference>
<comment type="caution">
    <text evidence="1">The sequence shown here is derived from an EMBL/GenBank/DDBJ whole genome shotgun (WGS) entry which is preliminary data.</text>
</comment>
<keyword evidence="2" id="KW-1185">Reference proteome</keyword>
<dbReference type="AlphaFoldDB" id="A0A328PJ12"/>
<sequence length="452" mass="52026">MEGTAIGGFGGGVGGWLGNRYGLVEIPMDGEQAILTEEYSLSKENKKDEKKSKHTGVISELNHTVLGSWKYQSEGVEDKLMLVSGWDANGKHKNIESNKLSQGKRQLWGGRKVTSGSKWFGPRDRNKEIEDLEKAKKEMQGKSYWPLIQKAGDYVTESDLKGISEKWKGRDLNLETQILELYKARKWWLDKMGRSRQGDRVDLEFNLEIIKKILDTGEDQLKARRWNYGQLANNGKLTLVRTIGNPEAVAWNYFRKYAWGKESEVKRLKEVNLVNTIVKLMTGESVGFPCVSYGRESFVADGLFDECKNTPWWGRDEIKVKSVLKSVVPSFAKGKIPTQKGRGGWKSQQDAGDNWSKIYNENFDESKVINEKCEPDNWWSLFTDQELKIRQEVCDLIIRPWFGDQVSEKRLCLIEATEYKNYLRLSTYLNVLQIPEWHNKSTFWTKCSNYGI</sequence>
<name>A0A328PJ12_9MOLU</name>
<organism evidence="1 2">
    <name type="scientific">Mycoplasma wenyonii</name>
    <dbReference type="NCBI Taxonomy" id="65123"/>
    <lineage>
        <taxon>Bacteria</taxon>
        <taxon>Bacillati</taxon>
        <taxon>Mycoplasmatota</taxon>
        <taxon>Mollicutes</taxon>
        <taxon>Mycoplasmataceae</taxon>
        <taxon>Mycoplasma</taxon>
    </lineage>
</organism>
<evidence type="ECO:0000313" key="1">
    <source>
        <dbReference type="EMBL" id="RAO95063.1"/>
    </source>
</evidence>